<feature type="compositionally biased region" description="Basic and acidic residues" evidence="1">
    <location>
        <begin position="2099"/>
        <end position="2108"/>
    </location>
</feature>
<feature type="compositionally biased region" description="Polar residues" evidence="1">
    <location>
        <begin position="612"/>
        <end position="635"/>
    </location>
</feature>
<feature type="region of interest" description="Disordered" evidence="1">
    <location>
        <begin position="1612"/>
        <end position="1639"/>
    </location>
</feature>
<dbReference type="RefSeq" id="XP_028542756.1">
    <property type="nucleotide sequence ID" value="XM_028686955.1"/>
</dbReference>
<feature type="region of interest" description="Disordered" evidence="1">
    <location>
        <begin position="887"/>
        <end position="935"/>
    </location>
</feature>
<protein>
    <submittedName>
        <fullName evidence="2">Uncharacterized protein</fullName>
    </submittedName>
</protein>
<feature type="compositionally biased region" description="Low complexity" evidence="1">
    <location>
        <begin position="643"/>
        <end position="658"/>
    </location>
</feature>
<feature type="compositionally biased region" description="Low complexity" evidence="1">
    <location>
        <begin position="59"/>
        <end position="85"/>
    </location>
</feature>
<dbReference type="GeneID" id="39746880"/>
<dbReference type="EMBL" id="BDQF01000008">
    <property type="protein sequence ID" value="GAW80167.1"/>
    <property type="molecule type" value="Genomic_DNA"/>
</dbReference>
<evidence type="ECO:0000256" key="1">
    <source>
        <dbReference type="SAM" id="MobiDB-lite"/>
    </source>
</evidence>
<feature type="compositionally biased region" description="Acidic residues" evidence="1">
    <location>
        <begin position="231"/>
        <end position="240"/>
    </location>
</feature>
<feature type="region of interest" description="Disordered" evidence="1">
    <location>
        <begin position="216"/>
        <end position="267"/>
    </location>
</feature>
<dbReference type="OrthoDB" id="372722at2759"/>
<feature type="region of interest" description="Disordered" evidence="1">
    <location>
        <begin position="733"/>
        <end position="753"/>
    </location>
</feature>
<proteinExistence type="predicted"/>
<feature type="compositionally biased region" description="Low complexity" evidence="1">
    <location>
        <begin position="740"/>
        <end position="753"/>
    </location>
</feature>
<dbReference type="OMA" id="HKNYENH"/>
<feature type="compositionally biased region" description="Basic and acidic residues" evidence="1">
    <location>
        <begin position="2317"/>
        <end position="2331"/>
    </location>
</feature>
<accession>A0A1Y1JG32</accession>
<feature type="compositionally biased region" description="Basic and acidic residues" evidence="1">
    <location>
        <begin position="39"/>
        <end position="51"/>
    </location>
</feature>
<organism evidence="2 3">
    <name type="scientific">Plasmodium gonderi</name>
    <dbReference type="NCBI Taxonomy" id="77519"/>
    <lineage>
        <taxon>Eukaryota</taxon>
        <taxon>Sar</taxon>
        <taxon>Alveolata</taxon>
        <taxon>Apicomplexa</taxon>
        <taxon>Aconoidasida</taxon>
        <taxon>Haemosporida</taxon>
        <taxon>Plasmodiidae</taxon>
        <taxon>Plasmodium</taxon>
        <taxon>Plasmodium (Plasmodium)</taxon>
    </lineage>
</organism>
<feature type="region of interest" description="Disordered" evidence="1">
    <location>
        <begin position="1573"/>
        <end position="1595"/>
    </location>
</feature>
<feature type="compositionally biased region" description="Acidic residues" evidence="1">
    <location>
        <begin position="2282"/>
        <end position="2316"/>
    </location>
</feature>
<sequence length="2802" mass="325779">MRNSYKTEISKNNFNLFGSFYSDYTKKDNNDEIITSEQTAKEENHTDEKNNRNQISRDSNTNATTSSPSTTTTTINNNNVISTNNNNVEGEHELFMEKEQGCSSNKNFYKSAKLFYDSNVSFETNTKNNKDLLDKNYFTIAHSSIFPVEEGYLYSVKEKKNEKIYETDRYIDNNGYKNNLNKNPKFLDSFQNIDGSDDYDTLDIFGINKPKPKKGYTSISTNRKFEKNNQDEEEEDNDVIVEERDEVHQHEVKEEEQLKSSDNSKTRNIHHELECESSCSTGGNLVGEEKLKSERGGNHNNSKIYKEDKHIYDEKTFYCEKYLLKNFFSKISKCISNKSEEEGGKYEKKEIGSDDKQSSTNFNKKCGGSLISYHSPYELKEYLDNKKMKSPTEMYKSAMDKFDTLEKFPFIEEKKNMYEITNEIIDKGNKNSSHKNDNINRGVDQSYMSYMNQYANTINENKENASEENRSSNYNSTRYYHYIRNMHQSNEDLISESEGNVISQRTCHALANGDEETHTNMMKGHDKSSEKEIKEEMNNTMSKKEGYQMIDHQHNEYLFLDDPKHFSSINYSKNQEESEIIQKEENLHKYYSMLQKLPKKGHVTSSAVSNVYQSDENNNTSNIKGNCTVNNSNMNDNHERNENSGNRDNNSNDICISDDNNDGKKDDKDDDKNDDNNEVIFKSSLAVENNCTDKEGLVSADDDGLTNDNSYPHYANQNCAWNKINYEKNSYSRVNSQQGNNTNNPILNSNTLSQESISVDKNKSDNGGEDVSMCVKQFGHVKTANCEHSDVSPCFSESLKGTCNPYINQRALKKEILQSQYEDVCRINSKYDKFTFDFFKGEKQVLNSNKENIIKENNSDEKCGHYGTGSHKGNLMNVCTAWNKREEESDVDAGEEFVANEHENEREEDDEEDDEEDEGQNDDFLFPMTPQDRPNNEKYEVSHRMDFNVINKMNTFDCNQDCSFGNCTCGNFSREIFCQNTDQLKCEHNCYHNQRSNQEQIYMNRKERILSGNMSDGENNIENNLINIRNDKKTSYSNPFNLSRNIAYNLYRTGNRNYFLKKSCDHIEKENYHSNIVKNYFDMKLKENNNGEIKSTNSSEQNVSSFKGAFISIPNMNNLNGQNCSTKIDVYGYNNKKEVEDTVDEKNSYDEIDYTNGGLGAGAVAVSVGAGGMGGGGGNLMSRLVIDSTSVGIPSSTVMTQSSAKGTVPTAGSCMTSGASSVGVGDYWVNRQKISVSNNKIEIIRKNDINCKRRIIDSSRNMISNKYMKYYSNNNISMLKNGYYMDSHSKFNGLEEKGSNNRNLKISPPINSLMPIDKNNFSNICTKVSLEKTHGNLCNNVIDLEKVQENKCIIHKQLSMTNKSKNNFNDIINLDDVYERKCEFYKRNVVDCDWRKEKMMNKKSTLLNFYNDMEDRGTNSLFSLNQNRDKLTNYIIDVDKVYEDKCMMSYDPTKRSQLSGAKMEETNVFKSGSRTGSRTGPITGIIKKSGSMNNSKLDSTRGERKLNLLLDCDRERGKQHHLIYNSSNNYKMILEKYNKSSFMNNTLDFPSTNKYPSASEYIINKTKGSIVGNCVPKDQTRSGNGNGTGRRMRGRGRGRRCMFYNKYPVSREQNASANEMGGDEEEYDSDENYTDDENARSEYLENYNKSNRRRRLSKAFRDQHILFSRNNNAIPSRKLPHASFLHRRKVVSEHTDEEDDSDYYIYNKYGFRKKKKKKSHLAQSRRGRGRNYNHHRTLNEDSLCNENELEKISQIENIISKKMKKRICGEGGEGGGNDINSSNNSCLNNDEDAESDLYNNIEFDRIKIENILDGTLKLDNKGGNIINNILELERRKYTINCIMDKLRKRENTCECLNGIEKELKHKINSNICDLYSDKTTYNIYSTKMCVNYFLEEKMHSPENKEFIKNFFVEKNTKNIYFVQIFKKKKKRKKKNYLDGNHSSGVEIKVQMSKDIGSLGPTSREEPIYSPPNMQHLPNYMEKVDQVVAEKNEKKYDMEEDEKECVQEFSKQMGGEVTGEVATHAVKQAADVEEEKYRDDSLNLKKEHKMNYFSYQLNYIKRKFYSFEKDEMKKEEQQQEIQQQQKQEKEEQQLLLPKEPTSEKHENQKIEMSERNFEFSVGNFVSDTSENKTDHIGEVNILKGAKEEEQPHDERKIIETGEILDEGNLLPNTIDSSGTGNMMKEKHPREQIENGHHNEDEIEDYFVERDNLSDQVIGISKNRDDKKKGEREHSIDSVINEEMVENEENKYGKFSIQEHLYSVMKMPGAQIIIGDEDEEEDYLDEYDDNDDDDEEEGEEEEDEEDEEEEEEEEEEKEQEQKKEQEEVKKEEDNLNNANMKNNDDHNHSNNIDNNNDSVKEDDIFQAKEEKMSIHSNIQEPMKHQMQNKEETRIAEEVEKMKENNCDVNEEEQQEASVKRECHGENEDIGNHRKEVQNFQNDKSISSSCLDYDQGVGEKNYNEQCDINGETRKRNKVKEFTENFEEKHNQKKECSHIKIITKNDKNEDEFEEVIEKRSCTVYRNKHNSNENYYTFDNPNNVKKEHENFVEHNNHGIMNEYFFKKEEECDNTIEESNKYKQCEKTIVNSHNSNHVKEENEGEKERDNNIFIENKQLIKSTLSGGNSISNLNGKFFFIKDMLHENNQYVHDCCDLEDNIKYKTLDILKKNQIEKIKKKIKKNKKLTKEDFKLLSELLHHKFLLNEIRAIGNYEVNYKNCFDILELEEYKLRKDVLNMDCDCLTIGLTEHEKEFLHEFQLFMPDINIMGDKNILYILRHSKNDNNCVFKCFLDEKKEQEEEQQKQNS</sequence>
<feature type="compositionally biased region" description="Polar residues" evidence="1">
    <location>
        <begin position="1469"/>
        <end position="1480"/>
    </location>
</feature>
<feature type="compositionally biased region" description="Basic and acidic residues" evidence="1">
    <location>
        <begin position="241"/>
        <end position="267"/>
    </location>
</feature>
<comment type="caution">
    <text evidence="2">The sequence shown here is derived from an EMBL/GenBank/DDBJ whole genome shotgun (WGS) entry which is preliminary data.</text>
</comment>
<feature type="region of interest" description="Disordered" evidence="1">
    <location>
        <begin position="38"/>
        <end position="85"/>
    </location>
</feature>
<evidence type="ECO:0000313" key="3">
    <source>
        <dbReference type="Proteomes" id="UP000195521"/>
    </source>
</evidence>
<dbReference type="Proteomes" id="UP000195521">
    <property type="component" value="Unassembled WGS sequence"/>
</dbReference>
<feature type="compositionally biased region" description="Basic and acidic residues" evidence="1">
    <location>
        <begin position="661"/>
        <end position="675"/>
    </location>
</feature>
<feature type="compositionally biased region" description="Acidic residues" evidence="1">
    <location>
        <begin position="906"/>
        <end position="921"/>
    </location>
</feature>
<gene>
    <name evidence="2" type="ORF">PGO_070820</name>
</gene>
<evidence type="ECO:0000313" key="2">
    <source>
        <dbReference type="EMBL" id="GAW80167.1"/>
    </source>
</evidence>
<feature type="region of interest" description="Disordered" evidence="1">
    <location>
        <begin position="1469"/>
        <end position="1499"/>
    </location>
</feature>
<name>A0A1Y1JG32_PLAGO</name>
<reference evidence="3" key="1">
    <citation type="submission" date="2017-04" db="EMBL/GenBank/DDBJ databases">
        <title>Plasmodium gonderi genome.</title>
        <authorList>
            <person name="Arisue N."/>
            <person name="Honma H."/>
            <person name="Kawai S."/>
            <person name="Tougan T."/>
            <person name="Tanabe K."/>
            <person name="Horii T."/>
        </authorList>
    </citation>
    <scope>NUCLEOTIDE SEQUENCE [LARGE SCALE GENOMIC DNA]</scope>
    <source>
        <strain evidence="3">ATCC 30045</strain>
    </source>
</reference>
<feature type="region of interest" description="Disordered" evidence="1">
    <location>
        <begin position="2074"/>
        <end position="2108"/>
    </location>
</feature>
<feature type="region of interest" description="Disordered" evidence="1">
    <location>
        <begin position="612"/>
        <end position="676"/>
    </location>
</feature>
<keyword evidence="3" id="KW-1185">Reference proteome</keyword>
<feature type="compositionally biased region" description="Acidic residues" evidence="1">
    <location>
        <begin position="1621"/>
        <end position="1636"/>
    </location>
</feature>
<feature type="region of interest" description="Disordered" evidence="1">
    <location>
        <begin position="2282"/>
        <end position="2356"/>
    </location>
</feature>